<protein>
    <submittedName>
        <fullName evidence="1">Uncharacterized protein</fullName>
    </submittedName>
</protein>
<dbReference type="OrthoDB" id="8434905at2"/>
<name>A0A1M7JDI1_9BACT</name>
<gene>
    <name evidence="1" type="ORF">SAMN05444266_108322</name>
</gene>
<reference evidence="1 2" key="1">
    <citation type="submission" date="2016-11" db="EMBL/GenBank/DDBJ databases">
        <authorList>
            <person name="Jaros S."/>
            <person name="Januszkiewicz K."/>
            <person name="Wedrychowicz H."/>
        </authorList>
    </citation>
    <scope>NUCLEOTIDE SEQUENCE [LARGE SCALE GENOMIC DNA]</scope>
    <source>
        <strain evidence="1 2">DSM 27406</strain>
    </source>
</reference>
<evidence type="ECO:0000313" key="2">
    <source>
        <dbReference type="Proteomes" id="UP000184420"/>
    </source>
</evidence>
<evidence type="ECO:0000313" key="1">
    <source>
        <dbReference type="EMBL" id="SHM51036.1"/>
    </source>
</evidence>
<dbReference type="EMBL" id="FRBL01000008">
    <property type="protein sequence ID" value="SHM51036.1"/>
    <property type="molecule type" value="Genomic_DNA"/>
</dbReference>
<dbReference type="Proteomes" id="UP000184420">
    <property type="component" value="Unassembled WGS sequence"/>
</dbReference>
<keyword evidence="2" id="KW-1185">Reference proteome</keyword>
<dbReference type="AlphaFoldDB" id="A0A1M7JDI1"/>
<sequence length="698" mass="80311">MITAKSVLLTTSPSKDGIQFPVSTLETALELSSITGLTSCLGHDSTRPIGWTIPSTLYFEPGITRLAGQTFIAETSEEQAKISNLHLNALAVRSQRECLPYKELFEKELKGHLSENFKMVSSTFVSCYDEGIIDRYYSNIMSKRDKDGLVYLRDLLDSFEYMGQGVFKDKSSKFAICAHAYFRKSLSLYNNLNYFFLDQLLKYAGDKDVTLRLKLDTNLIGIAETFVPAMEFEYWRGPRFNNDVAKIKLGVTEHKMDEYNKIFNGIDRTEFIWKIEGGKQTFEAEEVKNNPSLGVSNEDYGCRYAHSIYNTDNNTFEHFDGAIRMYDTEKMLERLDNDIKSAGKQSLYTKLFRIDGQLPLADWKLLLHHYFQGNHLIEEYLEGECKDDRHEIKFVEDEPLSIDQMLIPVTLGYDDGFRMAVSYLKVDKTVNEISTHNLLGHDTIDTVASNVEKKIIEVDILEIKKSLLKQGYKLHIPDDYKLVDCYDGLHWNIPKIVLQNDGNLSNYIAALFQAVVSILVAQDHPEKTVSFTFAWQEKNLDRQTVVSLLGTSKVLIDWFNKYPTIPIENKKFRDWLDSVGKWLDSFPTSNDNPRLTDILYDDGTLYIKREPVLKYAMINTDKREGVNISIQLKDEFRELADVIESNNIYYSPLFQIQEITCQECGMEYARCQHSSCLDGTKTNVSNFTLLGYYWIKAH</sequence>
<dbReference type="RefSeq" id="WP_073085268.1">
    <property type="nucleotide sequence ID" value="NZ_FRBL01000008.1"/>
</dbReference>
<organism evidence="1 2">
    <name type="scientific">Chitinophaga jiangningensis</name>
    <dbReference type="NCBI Taxonomy" id="1419482"/>
    <lineage>
        <taxon>Bacteria</taxon>
        <taxon>Pseudomonadati</taxon>
        <taxon>Bacteroidota</taxon>
        <taxon>Chitinophagia</taxon>
        <taxon>Chitinophagales</taxon>
        <taxon>Chitinophagaceae</taxon>
        <taxon>Chitinophaga</taxon>
    </lineage>
</organism>
<accession>A0A1M7JDI1</accession>
<proteinExistence type="predicted"/>
<dbReference type="STRING" id="1419482.SAMN05444266_108322"/>